<dbReference type="EMBL" id="JACPRF010000053">
    <property type="protein sequence ID" value="MBI2875600.1"/>
    <property type="molecule type" value="Genomic_DNA"/>
</dbReference>
<keyword evidence="1" id="KW-0472">Membrane</keyword>
<dbReference type="AlphaFoldDB" id="A0A932CLH1"/>
<keyword evidence="1" id="KW-0812">Transmembrane</keyword>
<organism evidence="2 3">
    <name type="scientific">Tectimicrobiota bacterium</name>
    <dbReference type="NCBI Taxonomy" id="2528274"/>
    <lineage>
        <taxon>Bacteria</taxon>
        <taxon>Pseudomonadati</taxon>
        <taxon>Nitrospinota/Tectimicrobiota group</taxon>
        <taxon>Candidatus Tectimicrobiota</taxon>
    </lineage>
</organism>
<evidence type="ECO:0000313" key="3">
    <source>
        <dbReference type="Proteomes" id="UP000769766"/>
    </source>
</evidence>
<evidence type="ECO:0000256" key="1">
    <source>
        <dbReference type="SAM" id="Phobius"/>
    </source>
</evidence>
<gene>
    <name evidence="2" type="ORF">HYY20_01820</name>
</gene>
<accession>A0A932CLH1</accession>
<proteinExistence type="predicted"/>
<reference evidence="2" key="1">
    <citation type="submission" date="2020-07" db="EMBL/GenBank/DDBJ databases">
        <title>Huge and variable diversity of episymbiotic CPR bacteria and DPANN archaea in groundwater ecosystems.</title>
        <authorList>
            <person name="He C.Y."/>
            <person name="Keren R."/>
            <person name="Whittaker M."/>
            <person name="Farag I.F."/>
            <person name="Doudna J."/>
            <person name="Cate J.H.D."/>
            <person name="Banfield J.F."/>
        </authorList>
    </citation>
    <scope>NUCLEOTIDE SEQUENCE</scope>
    <source>
        <strain evidence="2">NC_groundwater_672_Ag_B-0.1um_62_36</strain>
    </source>
</reference>
<evidence type="ECO:0008006" key="4">
    <source>
        <dbReference type="Google" id="ProtNLM"/>
    </source>
</evidence>
<evidence type="ECO:0000313" key="2">
    <source>
        <dbReference type="EMBL" id="MBI2875600.1"/>
    </source>
</evidence>
<name>A0A932CLH1_UNCTE</name>
<comment type="caution">
    <text evidence="2">The sequence shown here is derived from an EMBL/GenBank/DDBJ whole genome shotgun (WGS) entry which is preliminary data.</text>
</comment>
<keyword evidence="1" id="KW-1133">Transmembrane helix</keyword>
<sequence>MDSLIPLRPPRLSQDGLSLIEVVVSVVLLSLVGIGFALSLGLGQGEIVDEGYRRMALTLAEEQIERLKALNYNDAALSAGAYPVTVLHQDTVTLDDRGTVSTTDDLTGTRSWRVSEMNGVGSYKWVALTLSWTTGGQTHSVALDTYIAQ</sequence>
<dbReference type="Proteomes" id="UP000769766">
    <property type="component" value="Unassembled WGS sequence"/>
</dbReference>
<protein>
    <recommendedName>
        <fullName evidence="4">Prepilin-type N-terminal cleavage/methylation domain-containing protein</fullName>
    </recommendedName>
</protein>
<feature type="transmembrane region" description="Helical" evidence="1">
    <location>
        <begin position="20"/>
        <end position="43"/>
    </location>
</feature>